<evidence type="ECO:0000313" key="1">
    <source>
        <dbReference type="EMBL" id="CCG40125.1"/>
    </source>
</evidence>
<dbReference type="EMBL" id="CAHP01000010">
    <property type="protein sequence ID" value="CCG40125.1"/>
    <property type="molecule type" value="Genomic_DNA"/>
</dbReference>
<dbReference type="Proteomes" id="UP000004169">
    <property type="component" value="Unassembled WGS sequence"/>
</dbReference>
<name>H8FP37_MAGML</name>
<sequence length="63" mass="7093">MSKNPNDLKKIRINYFSESLACLQREACRLGYHEAAHLLAVARETVEFPREGGAALIRPDPKP</sequence>
<dbReference type="AlphaFoldDB" id="H8FP37"/>
<evidence type="ECO:0000313" key="2">
    <source>
        <dbReference type="Proteomes" id="UP000004169"/>
    </source>
</evidence>
<organism evidence="1 2">
    <name type="scientific">Magnetospirillum molischianum DSM 120</name>
    <dbReference type="NCBI Taxonomy" id="1150626"/>
    <lineage>
        <taxon>Bacteria</taxon>
        <taxon>Pseudomonadati</taxon>
        <taxon>Pseudomonadota</taxon>
        <taxon>Alphaproteobacteria</taxon>
        <taxon>Rhodospirillales</taxon>
        <taxon>Rhodospirillaceae</taxon>
        <taxon>Magnetospirillum</taxon>
    </lineage>
</organism>
<gene>
    <name evidence="1" type="ORF">PHAMO_180094</name>
</gene>
<protein>
    <submittedName>
        <fullName evidence="1">Uncharacterized protein</fullName>
    </submittedName>
</protein>
<reference evidence="1 2" key="1">
    <citation type="journal article" date="2012" name="J. Bacteriol.">
        <title>Draft Genome Sequence of the Purple Photosynthetic Bacterium Phaeospirillum molischianum DSM120, a Particularly Versatile Bacterium.</title>
        <authorList>
            <person name="Duquesne K."/>
            <person name="Prima V."/>
            <person name="Ji B."/>
            <person name="Rouy Z."/>
            <person name="Medigue C."/>
            <person name="Talla E."/>
            <person name="Sturgis J.N."/>
        </authorList>
    </citation>
    <scope>NUCLEOTIDE SEQUENCE [LARGE SCALE GENOMIC DNA]</scope>
    <source>
        <strain evidence="2">DSM120</strain>
    </source>
</reference>
<keyword evidence="2" id="KW-1185">Reference proteome</keyword>
<dbReference type="STRING" id="1150626.PHAMO_180094"/>
<comment type="caution">
    <text evidence="1">The sequence shown here is derived from an EMBL/GenBank/DDBJ whole genome shotgun (WGS) entry which is preliminary data.</text>
</comment>
<accession>H8FP37</accession>
<proteinExistence type="predicted"/>